<protein>
    <submittedName>
        <fullName evidence="1">Uncharacterized protein</fullName>
    </submittedName>
</protein>
<proteinExistence type="predicted"/>
<dbReference type="EMBL" id="CAVMJV010000002">
    <property type="protein sequence ID" value="CAK5013112.1"/>
    <property type="molecule type" value="Genomic_DNA"/>
</dbReference>
<organism evidence="1 2">
    <name type="scientific">Meloidogyne enterolobii</name>
    <name type="common">Root-knot nematode worm</name>
    <name type="synonym">Meloidogyne mayaguensis</name>
    <dbReference type="NCBI Taxonomy" id="390850"/>
    <lineage>
        <taxon>Eukaryota</taxon>
        <taxon>Metazoa</taxon>
        <taxon>Ecdysozoa</taxon>
        <taxon>Nematoda</taxon>
        <taxon>Chromadorea</taxon>
        <taxon>Rhabditida</taxon>
        <taxon>Tylenchina</taxon>
        <taxon>Tylenchomorpha</taxon>
        <taxon>Tylenchoidea</taxon>
        <taxon>Meloidogynidae</taxon>
        <taxon>Meloidogyninae</taxon>
        <taxon>Meloidogyne</taxon>
    </lineage>
</organism>
<accession>A0ACB0XQS8</accession>
<dbReference type="Proteomes" id="UP001497535">
    <property type="component" value="Unassembled WGS sequence"/>
</dbReference>
<keyword evidence="2" id="KW-1185">Reference proteome</keyword>
<sequence>MDCDLDAIKKAIGHESDDSDIEANEELMAELLALNVKRPKQTPKTAQKPKQQKREFVIPSNILNLENDDVDMEVSEADMNDKDLLSELGGLVGSQFNNDVELNEESTSQSNITQNHASCQSLIDIKSEEEEVPSKEKESPSKMDTSSNRVEPRNPMSEEFVQPTRNDNQPSSSLDSIARTLLTRRRKLYLERSKAAKEANDKTVAVEAFQTFKLFNQALAKTVAEPYMSDELKLVTSRQMQLKKAALTAKNQGDMDTAKELLSLAMRMKPMVEAAECGLPIDVQQIPSLPSTSKALSTKISKRVAVDPETLKKCQTLERELLKQIALCTEKSSQFQSVGDSKNTLFYEALLQTCKKDLQSVQMAMLGNAEFPSFKIVELTLPNIQINPSISDEHLQLKIEKISNLQLPKGWTASDLYLFVSYKFAFSIDSQVQQTGKTSVVKGTSSPEFPDVFQLNINRKNKFLRFCKRGSIKLEIFQKGGFFRSDKLFGHAEVPLQELEQNIFIRGQYKILEGKKKTNGSIFVDIQISKPIGISNSGGAVKRKWIMDRPTTASNSLHLESNIQSHRSHSHSHSRSATRGNRQEPGVDLICKVKYTNKLPDLPFEPKFLQSPFVSLNRFVNYKPSTLEKNFKYELLTEPDLNVKIDLISTTYQLDGIDKPHLHPIDEQLLEDESIQQLNTKRSIQHRKVVPWMRKTEYISTEFNRYGLGQTGVDRPDTKIGYGMKNRLKDETIDYKDRSSQIAAIERTFEHAKKPIKRHYSRPGVTAVEEIPILPDFDLWKFPFAQVLFDADPLPYCKNHRQEKLTLSILRGMADSEGNQFVGYFSPFDEALEQRLADDKKEIGSYKEDFEYQHKLEREYNWSVQNKATKGYEQENYFMVLRGSTFYYNELETRVKLARRVKGSNTSTSNNTILSVTNRMLDSKELSQMNQRSNLLYGLQEEEEEEEAEENEEKEEEEKEEEVEEHEEKDEEEQEEAESVADAEPTTPKEVETDEEKSNKEDDDNENQEEIEQVDRDGEEEEEEGQQVVQQPEVEEAEEVGATTESSEEESSTSSDSSDKDDE</sequence>
<reference evidence="1" key="1">
    <citation type="submission" date="2023-11" db="EMBL/GenBank/DDBJ databases">
        <authorList>
            <person name="Poullet M."/>
        </authorList>
    </citation>
    <scope>NUCLEOTIDE SEQUENCE</scope>
    <source>
        <strain evidence="1">E1834</strain>
    </source>
</reference>
<gene>
    <name evidence="1" type="ORF">MENTE1834_LOCUS2319</name>
</gene>
<evidence type="ECO:0000313" key="1">
    <source>
        <dbReference type="EMBL" id="CAK5013112.1"/>
    </source>
</evidence>
<name>A0ACB0XQS8_MELEN</name>
<comment type="caution">
    <text evidence="1">The sequence shown here is derived from an EMBL/GenBank/DDBJ whole genome shotgun (WGS) entry which is preliminary data.</text>
</comment>
<evidence type="ECO:0000313" key="2">
    <source>
        <dbReference type="Proteomes" id="UP001497535"/>
    </source>
</evidence>